<name>U5QDD9_GLOK1</name>
<dbReference type="InterPro" id="IPR003959">
    <property type="entry name" value="ATPase_AAA_core"/>
</dbReference>
<dbReference type="PANTHER" id="PTHR32182:SF22">
    <property type="entry name" value="ATP-DEPENDENT ENDONUCLEASE, OLD FAMILY-RELATED"/>
    <property type="match status" value="1"/>
</dbReference>
<accession>U5QDD9</accession>
<dbReference type="InterPro" id="IPR014555">
    <property type="entry name" value="RecF-like"/>
</dbReference>
<dbReference type="eggNOG" id="COG4637">
    <property type="taxonomic scope" value="Bacteria"/>
</dbReference>
<protein>
    <submittedName>
        <fullName evidence="2">Recombination protein F</fullName>
    </submittedName>
</protein>
<dbReference type="PANTHER" id="PTHR32182">
    <property type="entry name" value="DNA REPLICATION AND REPAIR PROTEIN RECF"/>
    <property type="match status" value="1"/>
</dbReference>
<dbReference type="HOGENOM" id="CLU_035814_3_1_3"/>
<dbReference type="KEGG" id="glj:GKIL_0696"/>
<feature type="domain" description="ATPase AAA-type core" evidence="1">
    <location>
        <begin position="24"/>
        <end position="374"/>
    </location>
</feature>
<dbReference type="GO" id="GO:0016887">
    <property type="term" value="F:ATP hydrolysis activity"/>
    <property type="evidence" value="ECO:0007669"/>
    <property type="project" value="InterPro"/>
</dbReference>
<evidence type="ECO:0000313" key="2">
    <source>
        <dbReference type="EMBL" id="AGY56942.1"/>
    </source>
</evidence>
<keyword evidence="3" id="KW-1185">Reference proteome</keyword>
<dbReference type="OrthoDB" id="9815944at2"/>
<dbReference type="Proteomes" id="UP000017396">
    <property type="component" value="Chromosome"/>
</dbReference>
<proteinExistence type="predicted"/>
<dbReference type="EMBL" id="CP003587">
    <property type="protein sequence ID" value="AGY56942.1"/>
    <property type="molecule type" value="Genomic_DNA"/>
</dbReference>
<dbReference type="GO" id="GO:0005524">
    <property type="term" value="F:ATP binding"/>
    <property type="evidence" value="ECO:0007669"/>
    <property type="project" value="InterPro"/>
</dbReference>
<dbReference type="SUPFAM" id="SSF52540">
    <property type="entry name" value="P-loop containing nucleoside triphosphate hydrolases"/>
    <property type="match status" value="1"/>
</dbReference>
<dbReference type="PATRIC" id="fig|1183438.3.peg.692"/>
<dbReference type="InterPro" id="IPR027417">
    <property type="entry name" value="P-loop_NTPase"/>
</dbReference>
<dbReference type="GO" id="GO:0000731">
    <property type="term" value="P:DNA synthesis involved in DNA repair"/>
    <property type="evidence" value="ECO:0007669"/>
    <property type="project" value="TreeGrafter"/>
</dbReference>
<organism evidence="2 3">
    <name type="scientific">Gloeobacter kilaueensis (strain ATCC BAA-2537 / CCAP 1431/1 / ULC 316 / JS1)</name>
    <dbReference type="NCBI Taxonomy" id="1183438"/>
    <lineage>
        <taxon>Bacteria</taxon>
        <taxon>Bacillati</taxon>
        <taxon>Cyanobacteriota</taxon>
        <taxon>Cyanophyceae</taxon>
        <taxon>Gloeobacterales</taxon>
        <taxon>Gloeobacteraceae</taxon>
        <taxon>Gloeobacter</taxon>
    </lineage>
</organism>
<sequence>MIRRVKITGYKSLRDVEINPLPQITLIFGPNAAGKSNLFDALGLLSRTAGANATLKDAFRAHRGTPLEAFSFDETGLEGLLKKKSAQFTIEVDVSLSDSVISLVEAEIKQMRSGLTEEHSKERRIVEKLLRYRLTVEILTDSGHLRVLDEYLAAVSRTGERKKSRNPFIESVYEKEPGRIRLRMEGQSHPTDYEMGLDYTLVSRPLYVPHYPHITAFREELKRWRFYYLSPEAMRAEAPLKQVEVLDYMGEDLAPYFNSLKATNEKQFNTLVKTFRTILPQIEKLDIERSADGLLRLTVQENGIHYSARVVSEGTLRLLGLLAITNPMTPASVVGYEEPENGVHPRRLALIARLLIGAGQRDTQFIVNSHSPVLPEYFDDINLIMCRRLSGQTVFEPFDSLGNLYRKEDIEKALEDEPLPLSSRLVRGDYGG</sequence>
<dbReference type="RefSeq" id="WP_023171988.1">
    <property type="nucleotide sequence ID" value="NC_022600.1"/>
</dbReference>
<dbReference type="Pfam" id="PF13304">
    <property type="entry name" value="AAA_21"/>
    <property type="match status" value="1"/>
</dbReference>
<dbReference type="Gene3D" id="3.40.50.300">
    <property type="entry name" value="P-loop containing nucleotide triphosphate hydrolases"/>
    <property type="match status" value="2"/>
</dbReference>
<reference evidence="2 3" key="1">
    <citation type="journal article" date="2013" name="PLoS ONE">
        <title>Cultivation and Complete Genome Sequencing of Gloeobacter kilaueensis sp. nov., from a Lava Cave in Kilauea Caldera, Hawai'i.</title>
        <authorList>
            <person name="Saw J.H."/>
            <person name="Schatz M."/>
            <person name="Brown M.V."/>
            <person name="Kunkel D.D."/>
            <person name="Foster J.S."/>
            <person name="Shick H."/>
            <person name="Christensen S."/>
            <person name="Hou S."/>
            <person name="Wan X."/>
            <person name="Donachie S.P."/>
        </authorList>
    </citation>
    <scope>NUCLEOTIDE SEQUENCE [LARGE SCALE GENOMIC DNA]</scope>
    <source>
        <strain evidence="3">JS</strain>
    </source>
</reference>
<dbReference type="PIRSF" id="PIRSF029347">
    <property type="entry name" value="RecF"/>
    <property type="match status" value="1"/>
</dbReference>
<evidence type="ECO:0000259" key="1">
    <source>
        <dbReference type="Pfam" id="PF13304"/>
    </source>
</evidence>
<gene>
    <name evidence="2" type="primary">recF</name>
    <name evidence="2" type="ORF">GKIL_0696</name>
</gene>
<dbReference type="GO" id="GO:0006302">
    <property type="term" value="P:double-strand break repair"/>
    <property type="evidence" value="ECO:0007669"/>
    <property type="project" value="InterPro"/>
</dbReference>
<dbReference type="STRING" id="1183438.GKIL_0696"/>
<evidence type="ECO:0000313" key="3">
    <source>
        <dbReference type="Proteomes" id="UP000017396"/>
    </source>
</evidence>
<dbReference type="AlphaFoldDB" id="U5QDD9"/>